<keyword evidence="1" id="KW-1133">Transmembrane helix</keyword>
<keyword evidence="3" id="KW-1185">Reference proteome</keyword>
<dbReference type="NCBIfam" id="TIGR04127">
    <property type="entry name" value="flavo_near_exo"/>
    <property type="match status" value="1"/>
</dbReference>
<accession>A0A328YC97</accession>
<organism evidence="2 3">
    <name type="scientific">Flavobacterium aciduliphilum</name>
    <dbReference type="NCBI Taxonomy" id="1101402"/>
    <lineage>
        <taxon>Bacteria</taxon>
        <taxon>Pseudomonadati</taxon>
        <taxon>Bacteroidota</taxon>
        <taxon>Flavobacteriia</taxon>
        <taxon>Flavobacteriales</taxon>
        <taxon>Flavobacteriaceae</taxon>
        <taxon>Flavobacterium</taxon>
    </lineage>
</organism>
<feature type="transmembrane region" description="Helical" evidence="1">
    <location>
        <begin position="92"/>
        <end position="111"/>
    </location>
</feature>
<keyword evidence="1" id="KW-0812">Transmembrane</keyword>
<comment type="caution">
    <text evidence="2">The sequence shown here is derived from an EMBL/GenBank/DDBJ whole genome shotgun (WGS) entry which is preliminary data.</text>
</comment>
<reference evidence="2 3" key="1">
    <citation type="submission" date="2018-06" db="EMBL/GenBank/DDBJ databases">
        <title>Genomic Encyclopedia of Archaeal and Bacterial Type Strains, Phase II (KMG-II): from individual species to whole genera.</title>
        <authorList>
            <person name="Goeker M."/>
        </authorList>
    </citation>
    <scope>NUCLEOTIDE SEQUENCE [LARGE SCALE GENOMIC DNA]</scope>
    <source>
        <strain evidence="2 3">DSM 25663</strain>
    </source>
</reference>
<dbReference type="Proteomes" id="UP000248840">
    <property type="component" value="Unassembled WGS sequence"/>
</dbReference>
<dbReference type="EMBL" id="QLSZ01000007">
    <property type="protein sequence ID" value="RAR71549.1"/>
    <property type="molecule type" value="Genomic_DNA"/>
</dbReference>
<name>A0A328YC97_9FLAO</name>
<dbReference type="OrthoDB" id="982493at2"/>
<feature type="transmembrane region" description="Helical" evidence="1">
    <location>
        <begin position="56"/>
        <end position="80"/>
    </location>
</feature>
<feature type="transmembrane region" description="Helical" evidence="1">
    <location>
        <begin position="123"/>
        <end position="143"/>
    </location>
</feature>
<dbReference type="RefSeq" id="WP_112113394.1">
    <property type="nucleotide sequence ID" value="NZ_QLSZ01000007.1"/>
</dbReference>
<dbReference type="InterPro" id="IPR026414">
    <property type="entry name" value="ExosoTase_F-assoc_memb"/>
</dbReference>
<proteinExistence type="predicted"/>
<evidence type="ECO:0000313" key="3">
    <source>
        <dbReference type="Proteomes" id="UP000248840"/>
    </source>
</evidence>
<gene>
    <name evidence="2" type="ORF">CLV55_107105</name>
</gene>
<evidence type="ECO:0000256" key="1">
    <source>
        <dbReference type="SAM" id="Phobius"/>
    </source>
</evidence>
<dbReference type="AlphaFoldDB" id="A0A328YC97"/>
<protein>
    <submittedName>
        <fullName evidence="2">Exosortase F-associated protein</fullName>
    </submittedName>
</protein>
<keyword evidence="1" id="KW-0472">Membrane</keyword>
<sequence>MLKNILKNKKRVFGILFLVFLLAGLRAFEETLFYDPFLRYFKTPNFNNIPLPKLRMVTLFFSLGFRYYLNSMISLGILWLLFKEGKIIKFSVLLYAFFGTILMISFFFVLVKFGSTNKMNLFYIRRFIIQPIFLILFVPAFYYQEKTK</sequence>
<evidence type="ECO:0000313" key="2">
    <source>
        <dbReference type="EMBL" id="RAR71549.1"/>
    </source>
</evidence>